<sequence length="159" mass="17106">MPADALSPKQRIFAAALARGASLAEAAAEAGVSKRTAVRWHQHPAVRAAVEAHLARMEEAITLGLVAGASEGITRLRQALGEPDQRLAVRAADRLVSHYLTRVVALRQGALWDQAEIERLTRVMEQALVSTLAELGLGEREAEARKLLAEAIQRAFAST</sequence>
<protein>
    <recommendedName>
        <fullName evidence="3">Homeodomain phBC6A51-type domain-containing protein</fullName>
    </recommendedName>
</protein>
<evidence type="ECO:0000313" key="2">
    <source>
        <dbReference type="Proteomes" id="UP001165306"/>
    </source>
</evidence>
<organism evidence="1 2">
    <name type="scientific">Thermalbibacter longus</name>
    <dbReference type="NCBI Taxonomy" id="2951981"/>
    <lineage>
        <taxon>Bacteria</taxon>
        <taxon>Pseudomonadati</taxon>
        <taxon>Thermomicrobiota</taxon>
        <taxon>Thermomicrobia</taxon>
        <taxon>Thermomicrobiales</taxon>
        <taxon>Thermomicrobiaceae</taxon>
        <taxon>Thermalbibacter</taxon>
    </lineage>
</organism>
<dbReference type="Proteomes" id="UP001165306">
    <property type="component" value="Unassembled WGS sequence"/>
</dbReference>
<name>A0AA41WGK1_9BACT</name>
<gene>
    <name evidence="1" type="ORF">NET02_12705</name>
</gene>
<evidence type="ECO:0008006" key="3">
    <source>
        <dbReference type="Google" id="ProtNLM"/>
    </source>
</evidence>
<evidence type="ECO:0000313" key="1">
    <source>
        <dbReference type="EMBL" id="MCM8750010.1"/>
    </source>
</evidence>
<reference evidence="1" key="1">
    <citation type="submission" date="2022-06" db="EMBL/GenBank/DDBJ databases">
        <title>CFH 74404 Thermomicrobiaceae sp.</title>
        <authorList>
            <person name="Ming H."/>
            <person name="Li W.-J."/>
            <person name="Zhao Z."/>
        </authorList>
    </citation>
    <scope>NUCLEOTIDE SEQUENCE</scope>
    <source>
        <strain evidence="1">CFH 74404</strain>
    </source>
</reference>
<dbReference type="EMBL" id="JAMSLR010000009">
    <property type="protein sequence ID" value="MCM8750010.1"/>
    <property type="molecule type" value="Genomic_DNA"/>
</dbReference>
<accession>A0AA41WGK1</accession>
<dbReference type="AlphaFoldDB" id="A0AA41WGK1"/>
<comment type="caution">
    <text evidence="1">The sequence shown here is derived from an EMBL/GenBank/DDBJ whole genome shotgun (WGS) entry which is preliminary data.</text>
</comment>
<dbReference type="RefSeq" id="WP_284057796.1">
    <property type="nucleotide sequence ID" value="NZ_JAMSLR010000009.1"/>
</dbReference>
<proteinExistence type="predicted"/>
<keyword evidence="2" id="KW-1185">Reference proteome</keyword>